<keyword evidence="3" id="KW-0067">ATP-binding</keyword>
<dbReference type="EMBL" id="BARV01018691">
    <property type="protein sequence ID" value="GAI22495.1"/>
    <property type="molecule type" value="Genomic_DNA"/>
</dbReference>
<feature type="domain" description="ABC transporter" evidence="4">
    <location>
        <begin position="32"/>
        <end position="88"/>
    </location>
</feature>
<protein>
    <recommendedName>
        <fullName evidence="4">ABC transporter domain-containing protein</fullName>
    </recommendedName>
</protein>
<dbReference type="GO" id="GO:0016887">
    <property type="term" value="F:ATP hydrolysis activity"/>
    <property type="evidence" value="ECO:0007669"/>
    <property type="project" value="InterPro"/>
</dbReference>
<dbReference type="InterPro" id="IPR027417">
    <property type="entry name" value="P-loop_NTPase"/>
</dbReference>
<evidence type="ECO:0000256" key="2">
    <source>
        <dbReference type="ARBA" id="ARBA00022741"/>
    </source>
</evidence>
<dbReference type="InterPro" id="IPR050319">
    <property type="entry name" value="ABC_transp_ATP-bind"/>
</dbReference>
<name>X1N6P8_9ZZZZ</name>
<dbReference type="Gene3D" id="3.40.50.300">
    <property type="entry name" value="P-loop containing nucleotide triphosphate hydrolases"/>
    <property type="match status" value="1"/>
</dbReference>
<dbReference type="GO" id="GO:0005524">
    <property type="term" value="F:ATP binding"/>
    <property type="evidence" value="ECO:0007669"/>
    <property type="project" value="UniProtKB-KW"/>
</dbReference>
<dbReference type="Pfam" id="PF00005">
    <property type="entry name" value="ABC_tran"/>
    <property type="match status" value="1"/>
</dbReference>
<sequence>MLPLVRIRHLKKYFPVMGGVFLKPTEWVKAVDDVSLDIMKGETLGLVGESGCGKTTLGETILMLQEPTGGKIYFDKEEITQINEGEMRKLDCE</sequence>
<dbReference type="SUPFAM" id="SSF52540">
    <property type="entry name" value="P-loop containing nucleoside triphosphate hydrolases"/>
    <property type="match status" value="1"/>
</dbReference>
<accession>X1N6P8</accession>
<evidence type="ECO:0000313" key="5">
    <source>
        <dbReference type="EMBL" id="GAI22495.1"/>
    </source>
</evidence>
<dbReference type="AlphaFoldDB" id="X1N6P8"/>
<keyword evidence="2" id="KW-0547">Nucleotide-binding</keyword>
<gene>
    <name evidence="5" type="ORF">S06H3_31546</name>
</gene>
<evidence type="ECO:0000256" key="1">
    <source>
        <dbReference type="ARBA" id="ARBA00022448"/>
    </source>
</evidence>
<dbReference type="InterPro" id="IPR003439">
    <property type="entry name" value="ABC_transporter-like_ATP-bd"/>
</dbReference>
<keyword evidence="1" id="KW-0813">Transport</keyword>
<comment type="caution">
    <text evidence="5">The sequence shown here is derived from an EMBL/GenBank/DDBJ whole genome shotgun (WGS) entry which is preliminary data.</text>
</comment>
<organism evidence="5">
    <name type="scientific">marine sediment metagenome</name>
    <dbReference type="NCBI Taxonomy" id="412755"/>
    <lineage>
        <taxon>unclassified sequences</taxon>
        <taxon>metagenomes</taxon>
        <taxon>ecological metagenomes</taxon>
    </lineage>
</organism>
<evidence type="ECO:0000256" key="3">
    <source>
        <dbReference type="ARBA" id="ARBA00022840"/>
    </source>
</evidence>
<dbReference type="PANTHER" id="PTHR43776">
    <property type="entry name" value="TRANSPORT ATP-BINDING PROTEIN"/>
    <property type="match status" value="1"/>
</dbReference>
<reference evidence="5" key="1">
    <citation type="journal article" date="2014" name="Front. Microbiol.">
        <title>High frequency of phylogenetically diverse reductive dehalogenase-homologous genes in deep subseafloor sedimentary metagenomes.</title>
        <authorList>
            <person name="Kawai M."/>
            <person name="Futagami T."/>
            <person name="Toyoda A."/>
            <person name="Takaki Y."/>
            <person name="Nishi S."/>
            <person name="Hori S."/>
            <person name="Arai W."/>
            <person name="Tsubouchi T."/>
            <person name="Morono Y."/>
            <person name="Uchiyama I."/>
            <person name="Ito T."/>
            <person name="Fujiyama A."/>
            <person name="Inagaki F."/>
            <person name="Takami H."/>
        </authorList>
    </citation>
    <scope>NUCLEOTIDE SEQUENCE</scope>
    <source>
        <strain evidence="5">Expedition CK06-06</strain>
    </source>
</reference>
<proteinExistence type="predicted"/>
<evidence type="ECO:0000259" key="4">
    <source>
        <dbReference type="Pfam" id="PF00005"/>
    </source>
</evidence>